<proteinExistence type="predicted"/>
<dbReference type="RefSeq" id="WP_139327230.1">
    <property type="nucleotide sequence ID" value="NZ_FTMN01000010.1"/>
</dbReference>
<keyword evidence="4" id="KW-1185">Reference proteome</keyword>
<dbReference type="EMBL" id="FTMN01000010">
    <property type="protein sequence ID" value="SIQ85637.1"/>
    <property type="molecule type" value="Genomic_DNA"/>
</dbReference>
<reference evidence="3 4" key="1">
    <citation type="submission" date="2017-01" db="EMBL/GenBank/DDBJ databases">
        <authorList>
            <person name="Mah S.A."/>
            <person name="Swanson W.J."/>
            <person name="Moy G.W."/>
            <person name="Vacquier V.D."/>
        </authorList>
    </citation>
    <scope>NUCLEOTIDE SEQUENCE [LARGE SCALE GENOMIC DNA]</scope>
    <source>
        <strain evidence="3 4">DSM 7027</strain>
    </source>
</reference>
<evidence type="ECO:0000313" key="4">
    <source>
        <dbReference type="Proteomes" id="UP000186895"/>
    </source>
</evidence>
<keyword evidence="2" id="KW-1133">Transmembrane helix</keyword>
<organism evidence="3 4">
    <name type="scientific">Marinobacterium stanieri</name>
    <dbReference type="NCBI Taxonomy" id="49186"/>
    <lineage>
        <taxon>Bacteria</taxon>
        <taxon>Pseudomonadati</taxon>
        <taxon>Pseudomonadota</taxon>
        <taxon>Gammaproteobacteria</taxon>
        <taxon>Oceanospirillales</taxon>
        <taxon>Oceanospirillaceae</taxon>
        <taxon>Marinobacterium</taxon>
    </lineage>
</organism>
<protein>
    <submittedName>
        <fullName evidence="3">Uncharacterized protein</fullName>
    </submittedName>
</protein>
<evidence type="ECO:0000256" key="2">
    <source>
        <dbReference type="SAM" id="Phobius"/>
    </source>
</evidence>
<keyword evidence="2" id="KW-0472">Membrane</keyword>
<evidence type="ECO:0000313" key="3">
    <source>
        <dbReference type="EMBL" id="SIQ85637.1"/>
    </source>
</evidence>
<gene>
    <name evidence="3" type="ORF">SAMN05421647_1107</name>
</gene>
<sequence>MSRIYHEEDSAPLWLHIMGGILGAVVVVLISWKLYVDYQDYRAEQAIRQMKHEAQLRRERAAIQRQQSRERQTRMTIEERKRQERADQFNSPECQFWRNHYQNNMSEKNLEKVKEYCPKNTDGTLTIR</sequence>
<name>A0A1N6W689_9GAMM</name>
<dbReference type="Proteomes" id="UP000186895">
    <property type="component" value="Unassembled WGS sequence"/>
</dbReference>
<keyword evidence="2" id="KW-0812">Transmembrane</keyword>
<accession>A0A1N6W689</accession>
<feature type="transmembrane region" description="Helical" evidence="2">
    <location>
        <begin position="13"/>
        <end position="32"/>
    </location>
</feature>
<dbReference type="AlphaFoldDB" id="A0A1N6W689"/>
<feature type="region of interest" description="Disordered" evidence="1">
    <location>
        <begin position="63"/>
        <end position="86"/>
    </location>
</feature>
<evidence type="ECO:0000256" key="1">
    <source>
        <dbReference type="SAM" id="MobiDB-lite"/>
    </source>
</evidence>